<name>A0ABU7V630_9MICO</name>
<dbReference type="EMBL" id="JAZHOV010000004">
    <property type="protein sequence ID" value="MEF2255095.1"/>
    <property type="molecule type" value="Genomic_DNA"/>
</dbReference>
<feature type="chain" id="PRO_5046002014" evidence="1">
    <location>
        <begin position="22"/>
        <end position="122"/>
    </location>
</feature>
<organism evidence="3 4">
    <name type="scientific">Microbacterium schleiferi</name>
    <dbReference type="NCBI Taxonomy" id="69362"/>
    <lineage>
        <taxon>Bacteria</taxon>
        <taxon>Bacillati</taxon>
        <taxon>Actinomycetota</taxon>
        <taxon>Actinomycetes</taxon>
        <taxon>Micrococcales</taxon>
        <taxon>Microbacteriaceae</taxon>
        <taxon>Microbacterium</taxon>
    </lineage>
</organism>
<gene>
    <name evidence="3" type="ORF">V2V91_08090</name>
</gene>
<dbReference type="SUPFAM" id="SSF52821">
    <property type="entry name" value="Rhodanese/Cell cycle control phosphatase"/>
    <property type="match status" value="1"/>
</dbReference>
<dbReference type="SMART" id="SM00450">
    <property type="entry name" value="RHOD"/>
    <property type="match status" value="1"/>
</dbReference>
<accession>A0ABU7V630</accession>
<comment type="caution">
    <text evidence="3">The sequence shown here is derived from an EMBL/GenBank/DDBJ whole genome shotgun (WGS) entry which is preliminary data.</text>
</comment>
<dbReference type="CDD" id="cd00158">
    <property type="entry name" value="RHOD"/>
    <property type="match status" value="1"/>
</dbReference>
<dbReference type="InterPro" id="IPR052367">
    <property type="entry name" value="Thiosulfate_ST/Rhodanese-like"/>
</dbReference>
<sequence length="122" mass="12522">MRRIRLALAALAAVVLATSLAACSATPSVAVPEGAVIIDVRTPDEYAEGHLEGAINVNLQSGSFEQQIAEQPLDGTYIVYCRTGNRSAQAVSIMTDLGFTDVTDAGGVSDASAATGIPIVTD</sequence>
<evidence type="ECO:0000313" key="3">
    <source>
        <dbReference type="EMBL" id="MEF2255095.1"/>
    </source>
</evidence>
<dbReference type="Proteomes" id="UP001351900">
    <property type="component" value="Unassembled WGS sequence"/>
</dbReference>
<feature type="signal peptide" evidence="1">
    <location>
        <begin position="1"/>
        <end position="21"/>
    </location>
</feature>
<keyword evidence="4" id="KW-1185">Reference proteome</keyword>
<keyword evidence="1" id="KW-0732">Signal</keyword>
<dbReference type="Gene3D" id="3.40.250.10">
    <property type="entry name" value="Rhodanese-like domain"/>
    <property type="match status" value="1"/>
</dbReference>
<dbReference type="InterPro" id="IPR001763">
    <property type="entry name" value="Rhodanese-like_dom"/>
</dbReference>
<reference evidence="3 4" key="1">
    <citation type="submission" date="2024-01" db="EMBL/GenBank/DDBJ databases">
        <title>the genome sequence of strain Microbacterium schleiferi NBRC 15075.</title>
        <authorList>
            <person name="Ding Y."/>
            <person name="Zhang G."/>
        </authorList>
    </citation>
    <scope>NUCLEOTIDE SEQUENCE [LARGE SCALE GENOMIC DNA]</scope>
    <source>
        <strain evidence="3 4">NBRC 15075</strain>
    </source>
</reference>
<evidence type="ECO:0000259" key="2">
    <source>
        <dbReference type="PROSITE" id="PS50206"/>
    </source>
</evidence>
<dbReference type="PROSITE" id="PS50206">
    <property type="entry name" value="RHODANESE_3"/>
    <property type="match status" value="1"/>
</dbReference>
<dbReference type="PANTHER" id="PTHR45431">
    <property type="entry name" value="RHODANESE-LIKE DOMAIN-CONTAINING PROTEIN 15, CHLOROPLASTIC"/>
    <property type="match status" value="1"/>
</dbReference>
<feature type="domain" description="Rhodanese" evidence="2">
    <location>
        <begin position="31"/>
        <end position="120"/>
    </location>
</feature>
<dbReference type="PANTHER" id="PTHR45431:SF3">
    <property type="entry name" value="RHODANESE-LIKE DOMAIN-CONTAINING PROTEIN 15, CHLOROPLASTIC"/>
    <property type="match status" value="1"/>
</dbReference>
<proteinExistence type="predicted"/>
<evidence type="ECO:0000256" key="1">
    <source>
        <dbReference type="SAM" id="SignalP"/>
    </source>
</evidence>
<dbReference type="RefSeq" id="WP_331791452.1">
    <property type="nucleotide sequence ID" value="NZ_BAAAUO010000012.1"/>
</dbReference>
<evidence type="ECO:0000313" key="4">
    <source>
        <dbReference type="Proteomes" id="UP001351900"/>
    </source>
</evidence>
<protein>
    <submittedName>
        <fullName evidence="3">Rhodanese-like domain-containing protein</fullName>
    </submittedName>
</protein>
<dbReference type="Pfam" id="PF00581">
    <property type="entry name" value="Rhodanese"/>
    <property type="match status" value="1"/>
</dbReference>
<dbReference type="InterPro" id="IPR036873">
    <property type="entry name" value="Rhodanese-like_dom_sf"/>
</dbReference>
<dbReference type="PROSITE" id="PS51257">
    <property type="entry name" value="PROKAR_LIPOPROTEIN"/>
    <property type="match status" value="1"/>
</dbReference>